<name>A0A829QN33_9MYCO</name>
<comment type="caution">
    <text evidence="2">The sequence shown here is derived from an EMBL/GenBank/DDBJ whole genome shotgun (WGS) entry which is preliminary data.</text>
</comment>
<evidence type="ECO:0000313" key="3">
    <source>
        <dbReference type="Proteomes" id="UP000021210"/>
    </source>
</evidence>
<sequence>MLIPATRVVAAASLAALLVAMFPANVYAASQRSNPLSTPLGWRTLEQLLFLAAAATAACG</sequence>
<dbReference type="Proteomes" id="UP000021210">
    <property type="component" value="Unassembled WGS sequence"/>
</dbReference>
<proteinExistence type="predicted"/>
<keyword evidence="1" id="KW-0732">Signal</keyword>
<organism evidence="2 3">
    <name type="scientific">Mycobacteroides abscessus 1948</name>
    <dbReference type="NCBI Taxonomy" id="1299323"/>
    <lineage>
        <taxon>Bacteria</taxon>
        <taxon>Bacillati</taxon>
        <taxon>Actinomycetota</taxon>
        <taxon>Actinomycetes</taxon>
        <taxon>Mycobacteriales</taxon>
        <taxon>Mycobacteriaceae</taxon>
        <taxon>Mycobacteroides</taxon>
        <taxon>Mycobacteroides abscessus</taxon>
    </lineage>
</organism>
<dbReference type="EMBL" id="JAOH01000002">
    <property type="protein sequence ID" value="EUA64305.1"/>
    <property type="molecule type" value="Genomic_DNA"/>
</dbReference>
<accession>A0A829QN33</accession>
<reference evidence="2 3" key="1">
    <citation type="submission" date="2013-12" db="EMBL/GenBank/DDBJ databases">
        <authorList>
            <person name="Zelazny A."/>
            <person name="Olivier K."/>
            <person name="Holland S."/>
            <person name="Lenaerts A."/>
            <person name="Ordway D."/>
            <person name="DeGroote M.A."/>
            <person name="Parker T."/>
            <person name="Sizemore C."/>
            <person name="Tallon L.J."/>
            <person name="Sadzewicz L.K."/>
            <person name="Sengamalay N."/>
            <person name="Fraser C.M."/>
            <person name="Hine E."/>
            <person name="Shefchek K.A."/>
            <person name="Das S.P."/>
            <person name="Tettelin H."/>
        </authorList>
    </citation>
    <scope>NUCLEOTIDE SEQUENCE [LARGE SCALE GENOMIC DNA]</scope>
    <source>
        <strain evidence="2 3">1948</strain>
    </source>
</reference>
<feature type="signal peptide" evidence="1">
    <location>
        <begin position="1"/>
        <end position="28"/>
    </location>
</feature>
<protein>
    <submittedName>
        <fullName evidence="2">Uncharacterized protein</fullName>
    </submittedName>
</protein>
<feature type="chain" id="PRO_5032558641" evidence="1">
    <location>
        <begin position="29"/>
        <end position="60"/>
    </location>
</feature>
<evidence type="ECO:0000313" key="2">
    <source>
        <dbReference type="EMBL" id="EUA64305.1"/>
    </source>
</evidence>
<dbReference type="AlphaFoldDB" id="A0A829QN33"/>
<evidence type="ECO:0000256" key="1">
    <source>
        <dbReference type="SAM" id="SignalP"/>
    </source>
</evidence>
<gene>
    <name evidence="2" type="ORF">I542_4474</name>
</gene>